<reference evidence="3 4" key="2">
    <citation type="submission" date="2015-05" db="EMBL/GenBank/DDBJ databases">
        <authorList>
            <person name="Morales-Cruz A."/>
            <person name="Amrine K.C."/>
            <person name="Cantu D."/>
        </authorList>
    </citation>
    <scope>NUCLEOTIDE SEQUENCE [LARGE SCALE GENOMIC DNA]</scope>
    <source>
        <strain evidence="3">UCRPC4</strain>
    </source>
</reference>
<dbReference type="InterPro" id="IPR018535">
    <property type="entry name" value="DUF1996"/>
</dbReference>
<evidence type="ECO:0000259" key="2">
    <source>
        <dbReference type="Pfam" id="PF09362"/>
    </source>
</evidence>
<dbReference type="PANTHER" id="PTHR43662">
    <property type="match status" value="1"/>
</dbReference>
<feature type="chain" id="PRO_5002543583" evidence="1">
    <location>
        <begin position="22"/>
        <end position="480"/>
    </location>
</feature>
<dbReference type="Pfam" id="PF09362">
    <property type="entry name" value="DUF1996"/>
    <property type="match status" value="1"/>
</dbReference>
<keyword evidence="4" id="KW-1185">Reference proteome</keyword>
<comment type="caution">
    <text evidence="3">The sequence shown here is derived from an EMBL/GenBank/DDBJ whole genome shotgun (WGS) entry which is preliminary data.</text>
</comment>
<accession>A0A0G2ENJ4</accession>
<sequence length="480" mass="51607">MVKSLLLTLPLLLGSLPSASAFWRLECRGVLGTGRIDPLVNPGVPADHSHTIFGGQDFSFSTTPYDLNSSDCTSCIVTQDKSSYWTPSLYFQSDDGTFTEVENNGGMLAYYLLYGDNITAFPQGFSMISGDNNRRSFDLPVPDPPKSEWTGSAVTQSALAQKAIGWNCLNYGKTAEASLYRHTMPTKEYMDANCTDGMRIELMFPSCWNGKDVSSSDHKSHVAFPDLVMTGTCPDGYETRLPSLFYETIWDTYAFKGKSGQFVLSNGDTTGCGYHGDFMMGWESTEFLQEAVDTCTYESGEVEDCGVFDLQSDSVAQECTLTTPSAIADEDVTGPMSTLPGNVKVYTAVDATTSASSGGSVSVSYATSASSSDLGYSAAPTSSSESYGGIFAQVVSTSASSTLTTSTSAAAITSAPASTDDAADQILYTSIYTSNGEEVHMVMVQEDVTVTVSATTTLSPKPKLRMDKRHIHRHARKDRL</sequence>
<dbReference type="Proteomes" id="UP000053317">
    <property type="component" value="Unassembled WGS sequence"/>
</dbReference>
<dbReference type="OrthoDB" id="74764at2759"/>
<dbReference type="AlphaFoldDB" id="A0A0G2ENJ4"/>
<evidence type="ECO:0000256" key="1">
    <source>
        <dbReference type="SAM" id="SignalP"/>
    </source>
</evidence>
<keyword evidence="1" id="KW-0732">Signal</keyword>
<feature type="domain" description="DUF1996" evidence="2">
    <location>
        <begin position="37"/>
        <end position="282"/>
    </location>
</feature>
<feature type="signal peptide" evidence="1">
    <location>
        <begin position="1"/>
        <end position="21"/>
    </location>
</feature>
<proteinExistence type="predicted"/>
<evidence type="ECO:0000313" key="3">
    <source>
        <dbReference type="EMBL" id="KKY23686.1"/>
    </source>
</evidence>
<organism evidence="3 4">
    <name type="scientific">Phaeomoniella chlamydospora</name>
    <name type="common">Phaeoacremonium chlamydosporum</name>
    <dbReference type="NCBI Taxonomy" id="158046"/>
    <lineage>
        <taxon>Eukaryota</taxon>
        <taxon>Fungi</taxon>
        <taxon>Dikarya</taxon>
        <taxon>Ascomycota</taxon>
        <taxon>Pezizomycotina</taxon>
        <taxon>Eurotiomycetes</taxon>
        <taxon>Chaetothyriomycetidae</taxon>
        <taxon>Phaeomoniellales</taxon>
        <taxon>Phaeomoniellaceae</taxon>
        <taxon>Phaeomoniella</taxon>
    </lineage>
</organism>
<name>A0A0G2ENJ4_PHACM</name>
<protein>
    <submittedName>
        <fullName evidence="3">Putative wsc domain-containing protein</fullName>
    </submittedName>
</protein>
<reference evidence="3 4" key="1">
    <citation type="submission" date="2015-05" db="EMBL/GenBank/DDBJ databases">
        <title>Distinctive expansion of gene families associated with plant cell wall degradation and secondary metabolism in the genomes of grapevine trunk pathogens.</title>
        <authorList>
            <person name="Lawrence D.P."/>
            <person name="Travadon R."/>
            <person name="Rolshausen P.E."/>
            <person name="Baumgartner K."/>
        </authorList>
    </citation>
    <scope>NUCLEOTIDE SEQUENCE [LARGE SCALE GENOMIC DNA]</scope>
    <source>
        <strain evidence="3">UCRPC4</strain>
    </source>
</reference>
<dbReference type="EMBL" id="LCWF01000065">
    <property type="protein sequence ID" value="KKY23686.1"/>
    <property type="molecule type" value="Genomic_DNA"/>
</dbReference>
<evidence type="ECO:0000313" key="4">
    <source>
        <dbReference type="Proteomes" id="UP000053317"/>
    </source>
</evidence>
<dbReference type="PANTHER" id="PTHR43662:SF7">
    <property type="entry name" value="DUF1996 DOMAIN-CONTAINING PROTEIN"/>
    <property type="match status" value="1"/>
</dbReference>
<gene>
    <name evidence="3" type="ORF">UCRPC4_g02783</name>
</gene>